<proteinExistence type="predicted"/>
<protein>
    <recommendedName>
        <fullName evidence="3">DUF3052 family protein</fullName>
    </recommendedName>
</protein>
<comment type="caution">
    <text evidence="1">The sequence shown here is derived from an EMBL/GenBank/DDBJ whole genome shotgun (WGS) entry which is preliminary data.</text>
</comment>
<keyword evidence="2" id="KW-1185">Reference proteome</keyword>
<evidence type="ECO:0008006" key="3">
    <source>
        <dbReference type="Google" id="ProtNLM"/>
    </source>
</evidence>
<sequence>MKSLIKRLKLKNHDHILVLNKPNDFESDLKALGLDSIHISESLIQTSCVGFALLFITSQQQLIDQMLTLLPKLHEDCVLWVAFPSKTSKANIVELYHDHVWNDLMDFWLKPIRQIEINPDWNAIRFRKIEYVAS</sequence>
<reference evidence="1 2" key="1">
    <citation type="submission" date="2018-12" db="EMBL/GenBank/DDBJ databases">
        <title>Mangrovimonas spongiae sp. nov., a novel member of the genus Mangrovimonas isolated from marine sponge.</title>
        <authorList>
            <person name="Zhuang L."/>
            <person name="Luo L."/>
        </authorList>
    </citation>
    <scope>NUCLEOTIDE SEQUENCE [LARGE SCALE GENOMIC DNA]</scope>
    <source>
        <strain evidence="1 2">HN-E26</strain>
    </source>
</reference>
<dbReference type="Proteomes" id="UP000270620">
    <property type="component" value="Unassembled WGS sequence"/>
</dbReference>
<evidence type="ECO:0000313" key="2">
    <source>
        <dbReference type="Proteomes" id="UP000270620"/>
    </source>
</evidence>
<dbReference type="RefSeq" id="WP_125467490.1">
    <property type="nucleotide sequence ID" value="NZ_RWBG01000002.1"/>
</dbReference>
<evidence type="ECO:0000313" key="1">
    <source>
        <dbReference type="EMBL" id="RSK40576.1"/>
    </source>
</evidence>
<organism evidence="1 2">
    <name type="scientific">Mangrovimonas spongiae</name>
    <dbReference type="NCBI Taxonomy" id="2494697"/>
    <lineage>
        <taxon>Bacteria</taxon>
        <taxon>Pseudomonadati</taxon>
        <taxon>Bacteroidota</taxon>
        <taxon>Flavobacteriia</taxon>
        <taxon>Flavobacteriales</taxon>
        <taxon>Flavobacteriaceae</taxon>
        <taxon>Mangrovimonas</taxon>
    </lineage>
</organism>
<dbReference type="OrthoDB" id="9800461at2"/>
<name>A0A3R9NYV7_9FLAO</name>
<accession>A0A3R9NYV7</accession>
<dbReference type="EMBL" id="RWBG01000002">
    <property type="protein sequence ID" value="RSK40576.1"/>
    <property type="molecule type" value="Genomic_DNA"/>
</dbReference>
<dbReference type="AlphaFoldDB" id="A0A3R9NYV7"/>
<gene>
    <name evidence="1" type="ORF">EJA19_06245</name>
</gene>